<keyword evidence="5" id="KW-0411">Iron-sulfur</keyword>
<keyword evidence="3" id="KW-0677">Repeat</keyword>
<dbReference type="GO" id="GO:0051539">
    <property type="term" value="F:4 iron, 4 sulfur cluster binding"/>
    <property type="evidence" value="ECO:0007669"/>
    <property type="project" value="UniProtKB-KW"/>
</dbReference>
<dbReference type="Pfam" id="PF00037">
    <property type="entry name" value="Fer4"/>
    <property type="match status" value="1"/>
</dbReference>
<sequence length="218" mass="24620">MSLTRRNFIIGLGTVIFFTGPCRAGNAEAGMRTRYAMIHDESRCTGCNLCARACRKTHRVPRQGSRLSILHIPLAEDEQATTYRYFRQACQHCDQAPCIDVCPTGASWRDENGIVRVNPADCIGCGYCVSACPYQTRYLDPRRHVADKCDFCCESRLAKGFPPICVSVCPQQALIFGDEESPEIKRWLQGNRYEQYWLPGTGKPHQYRRAAQHVIPKG</sequence>
<dbReference type="GO" id="GO:0046872">
    <property type="term" value="F:metal ion binding"/>
    <property type="evidence" value="ECO:0007669"/>
    <property type="project" value="UniProtKB-KW"/>
</dbReference>
<evidence type="ECO:0000313" key="8">
    <source>
        <dbReference type="Proteomes" id="UP000219788"/>
    </source>
</evidence>
<evidence type="ECO:0000256" key="5">
    <source>
        <dbReference type="ARBA" id="ARBA00023014"/>
    </source>
</evidence>
<feature type="domain" description="4Fe-4S ferredoxin-type" evidence="6">
    <location>
        <begin position="113"/>
        <end position="142"/>
    </location>
</feature>
<evidence type="ECO:0000256" key="1">
    <source>
        <dbReference type="ARBA" id="ARBA00022485"/>
    </source>
</evidence>
<dbReference type="InterPro" id="IPR050954">
    <property type="entry name" value="ET_IronSulfur_Cluster-Binding"/>
</dbReference>
<dbReference type="OrthoDB" id="9779457at2"/>
<evidence type="ECO:0000259" key="6">
    <source>
        <dbReference type="PROSITE" id="PS51379"/>
    </source>
</evidence>
<dbReference type="Gene3D" id="3.30.70.20">
    <property type="match status" value="2"/>
</dbReference>
<keyword evidence="2" id="KW-0479">Metal-binding</keyword>
<dbReference type="SUPFAM" id="SSF54862">
    <property type="entry name" value="4Fe-4S ferredoxins"/>
    <property type="match status" value="1"/>
</dbReference>
<keyword evidence="4" id="KW-0408">Iron</keyword>
<dbReference type="PROSITE" id="PS51379">
    <property type="entry name" value="4FE4S_FER_2"/>
    <property type="match status" value="3"/>
</dbReference>
<dbReference type="CDD" id="cd10551">
    <property type="entry name" value="PsrB"/>
    <property type="match status" value="1"/>
</dbReference>
<gene>
    <name evidence="7" type="ORF">CRM76_15700</name>
</gene>
<accession>A0A2A7U4B9</accession>
<dbReference type="AlphaFoldDB" id="A0A2A7U4B9"/>
<dbReference type="EMBL" id="PDDV01000013">
    <property type="protein sequence ID" value="PEH73262.1"/>
    <property type="molecule type" value="Genomic_DNA"/>
</dbReference>
<reference evidence="8" key="1">
    <citation type="submission" date="2017-09" db="EMBL/GenBank/DDBJ databases">
        <title>FDA dAtabase for Regulatory Grade micrObial Sequences (FDA-ARGOS): Supporting development and validation of Infectious Disease Dx tests.</title>
        <authorList>
            <person name="Goldberg B."/>
            <person name="Campos J."/>
            <person name="Tallon L."/>
            <person name="Sadzewicz L."/>
            <person name="Ott S."/>
            <person name="Zhao X."/>
            <person name="Nagaraj S."/>
            <person name="Vavikolanu K."/>
            <person name="Aluvathingal J."/>
            <person name="Nadendla S."/>
            <person name="Geyer C."/>
            <person name="Sichtig H."/>
        </authorList>
    </citation>
    <scope>NUCLEOTIDE SEQUENCE [LARGE SCALE GENOMIC DNA]</scope>
    <source>
        <strain evidence="8">FDAARGOS_370</strain>
    </source>
</reference>
<dbReference type="PROSITE" id="PS00198">
    <property type="entry name" value="4FE4S_FER_1"/>
    <property type="match status" value="1"/>
</dbReference>
<dbReference type="PANTHER" id="PTHR43177">
    <property type="entry name" value="PROTEIN NRFC"/>
    <property type="match status" value="1"/>
</dbReference>
<dbReference type="FunFam" id="3.30.70.20:FF:000014">
    <property type="entry name" value="Cytochrome c nitrite reductase, Fe-S protein"/>
    <property type="match status" value="1"/>
</dbReference>
<dbReference type="PANTHER" id="PTHR43177:SF3">
    <property type="entry name" value="PROTEIN NRFC HOMOLOG"/>
    <property type="match status" value="1"/>
</dbReference>
<feature type="domain" description="4Fe-4S ferredoxin-type" evidence="6">
    <location>
        <begin position="81"/>
        <end position="112"/>
    </location>
</feature>
<evidence type="ECO:0000256" key="4">
    <source>
        <dbReference type="ARBA" id="ARBA00023004"/>
    </source>
</evidence>
<dbReference type="InterPro" id="IPR017896">
    <property type="entry name" value="4Fe4S_Fe-S-bd"/>
</dbReference>
<protein>
    <submittedName>
        <fullName evidence="7">Thiosulfate reductase electron transport protein PhsB</fullName>
    </submittedName>
</protein>
<dbReference type="Proteomes" id="UP000219788">
    <property type="component" value="Unassembled WGS sequence"/>
</dbReference>
<dbReference type="Pfam" id="PF13247">
    <property type="entry name" value="Fer4_11"/>
    <property type="match status" value="1"/>
</dbReference>
<organism evidence="7 8">
    <name type="scientific">Edwardsiella tarda</name>
    <dbReference type="NCBI Taxonomy" id="636"/>
    <lineage>
        <taxon>Bacteria</taxon>
        <taxon>Pseudomonadati</taxon>
        <taxon>Pseudomonadota</taxon>
        <taxon>Gammaproteobacteria</taxon>
        <taxon>Enterobacterales</taxon>
        <taxon>Hafniaceae</taxon>
        <taxon>Edwardsiella</taxon>
    </lineage>
</organism>
<evidence type="ECO:0000256" key="3">
    <source>
        <dbReference type="ARBA" id="ARBA00022737"/>
    </source>
</evidence>
<dbReference type="RefSeq" id="WP_098143347.1">
    <property type="nucleotide sequence ID" value="NZ_PDDV01000013.1"/>
</dbReference>
<proteinExistence type="predicted"/>
<name>A0A2A7U4B9_EDWTA</name>
<dbReference type="InterPro" id="IPR017900">
    <property type="entry name" value="4Fe4S_Fe_S_CS"/>
</dbReference>
<comment type="caution">
    <text evidence="7">The sequence shown here is derived from an EMBL/GenBank/DDBJ whole genome shotgun (WGS) entry which is preliminary data.</text>
</comment>
<evidence type="ECO:0000256" key="2">
    <source>
        <dbReference type="ARBA" id="ARBA00022723"/>
    </source>
</evidence>
<keyword evidence="1" id="KW-0004">4Fe-4S</keyword>
<dbReference type="STRING" id="636.AAW15_11055"/>
<feature type="domain" description="4Fe-4S ferredoxin-type" evidence="6">
    <location>
        <begin position="35"/>
        <end position="64"/>
    </location>
</feature>
<evidence type="ECO:0000313" key="7">
    <source>
        <dbReference type="EMBL" id="PEH73262.1"/>
    </source>
</evidence>